<organism evidence="1 2">
    <name type="scientific">Actinocatenispora thailandica</name>
    <dbReference type="NCBI Taxonomy" id="227318"/>
    <lineage>
        <taxon>Bacteria</taxon>
        <taxon>Bacillati</taxon>
        <taxon>Actinomycetota</taxon>
        <taxon>Actinomycetes</taxon>
        <taxon>Micromonosporales</taxon>
        <taxon>Micromonosporaceae</taxon>
        <taxon>Actinocatenispora</taxon>
    </lineage>
</organism>
<evidence type="ECO:0000313" key="1">
    <source>
        <dbReference type="EMBL" id="BCJ33397.1"/>
    </source>
</evidence>
<accession>A0A7R7HUT6</accession>
<evidence type="ECO:0000313" key="2">
    <source>
        <dbReference type="Proteomes" id="UP000611640"/>
    </source>
</evidence>
<reference evidence="1 2" key="1">
    <citation type="submission" date="2020-08" db="EMBL/GenBank/DDBJ databases">
        <title>Whole genome shotgun sequence of Actinocatenispora thailandica NBRC 105041.</title>
        <authorList>
            <person name="Komaki H."/>
            <person name="Tamura T."/>
        </authorList>
    </citation>
    <scope>NUCLEOTIDE SEQUENCE [LARGE SCALE GENOMIC DNA]</scope>
    <source>
        <strain evidence="1 2">NBRC 105041</strain>
    </source>
</reference>
<keyword evidence="2" id="KW-1185">Reference proteome</keyword>
<name>A0A7R7HUT6_9ACTN</name>
<dbReference type="AlphaFoldDB" id="A0A7R7HUT6"/>
<dbReference type="KEGG" id="atl:Athai_09000"/>
<gene>
    <name evidence="1" type="ORF">Athai_09000</name>
</gene>
<protein>
    <submittedName>
        <fullName evidence="1">Uncharacterized protein</fullName>
    </submittedName>
</protein>
<proteinExistence type="predicted"/>
<dbReference type="RefSeq" id="WP_203960292.1">
    <property type="nucleotide sequence ID" value="NZ_AP023355.1"/>
</dbReference>
<dbReference type="EMBL" id="AP023355">
    <property type="protein sequence ID" value="BCJ33397.1"/>
    <property type="molecule type" value="Genomic_DNA"/>
</dbReference>
<sequence length="81" mass="7974">MSGAVPPVDRGGAVIIGEWARTRGWALAGAAVRAADDPAAVHAAWRSLPPDTVLVVLTPAAAAVLAGELTAGTAPLTAVLP</sequence>
<dbReference type="Proteomes" id="UP000611640">
    <property type="component" value="Chromosome"/>
</dbReference>